<dbReference type="AlphaFoldDB" id="A0A1I7Z5U2"/>
<keyword evidence="1" id="KW-1185">Reference proteome</keyword>
<organism evidence="1 2">
    <name type="scientific">Steinernema glaseri</name>
    <dbReference type="NCBI Taxonomy" id="37863"/>
    <lineage>
        <taxon>Eukaryota</taxon>
        <taxon>Metazoa</taxon>
        <taxon>Ecdysozoa</taxon>
        <taxon>Nematoda</taxon>
        <taxon>Chromadorea</taxon>
        <taxon>Rhabditida</taxon>
        <taxon>Tylenchina</taxon>
        <taxon>Panagrolaimomorpha</taxon>
        <taxon>Strongyloidoidea</taxon>
        <taxon>Steinernematidae</taxon>
        <taxon>Steinernema</taxon>
    </lineage>
</organism>
<name>A0A1I7Z5U2_9BILA</name>
<dbReference type="Proteomes" id="UP000095287">
    <property type="component" value="Unplaced"/>
</dbReference>
<evidence type="ECO:0000313" key="1">
    <source>
        <dbReference type="Proteomes" id="UP000095287"/>
    </source>
</evidence>
<protein>
    <submittedName>
        <fullName evidence="2">Ovule protein</fullName>
    </submittedName>
</protein>
<reference evidence="2" key="1">
    <citation type="submission" date="2016-11" db="UniProtKB">
        <authorList>
            <consortium name="WormBaseParasite"/>
        </authorList>
    </citation>
    <scope>IDENTIFICATION</scope>
</reference>
<evidence type="ECO:0000313" key="2">
    <source>
        <dbReference type="WBParaSite" id="L893_g23215.t1"/>
    </source>
</evidence>
<accession>A0A1I7Z5U2</accession>
<proteinExistence type="predicted"/>
<dbReference type="WBParaSite" id="L893_g23215.t1">
    <property type="protein sequence ID" value="L893_g23215.t1"/>
    <property type="gene ID" value="L893_g23215"/>
</dbReference>
<sequence>MTVTLLRFHRMYVETKDVFHTVSRSAIHFTPVDFLICSNVHLFSVTFISKQHKCTTPADLIFIDLSGHPYVPRKFHQSDEPQTVVSYAP</sequence>